<evidence type="ECO:0000259" key="14">
    <source>
        <dbReference type="Pfam" id="PF00007"/>
    </source>
</evidence>
<keyword evidence="6 12" id="KW-0372">Hormone</keyword>
<dbReference type="PROSITE" id="PS00689">
    <property type="entry name" value="GLYCO_HORMONE_BETA_2"/>
    <property type="match status" value="1"/>
</dbReference>
<evidence type="ECO:0000256" key="5">
    <source>
        <dbReference type="ARBA" id="ARBA00022525"/>
    </source>
</evidence>
<dbReference type="Ensembl" id="ENSCLMT00005017255.1">
    <property type="protein sequence ID" value="ENSCLMP00005016280.1"/>
    <property type="gene ID" value="ENSCLMG00005008422.1"/>
</dbReference>
<evidence type="ECO:0000313" key="15">
    <source>
        <dbReference type="Ensembl" id="ENSCLMP00005016280.1"/>
    </source>
</evidence>
<name>A0A8C2XKA9_CYCLU</name>
<evidence type="ECO:0000256" key="2">
    <source>
        <dbReference type="ARBA" id="ARBA00004613"/>
    </source>
</evidence>
<dbReference type="GO" id="GO:0010817">
    <property type="term" value="P:regulation of hormone levels"/>
    <property type="evidence" value="ECO:0007669"/>
    <property type="project" value="UniProtKB-ARBA"/>
</dbReference>
<dbReference type="InterPro" id="IPR006208">
    <property type="entry name" value="Glyco_hormone_CN"/>
</dbReference>
<evidence type="ECO:0000256" key="7">
    <source>
        <dbReference type="ARBA" id="ARBA00023157"/>
    </source>
</evidence>
<dbReference type="GO" id="GO:0007283">
    <property type="term" value="P:spermatogenesis"/>
    <property type="evidence" value="ECO:0007669"/>
    <property type="project" value="Ensembl"/>
</dbReference>
<evidence type="ECO:0000256" key="1">
    <source>
        <dbReference type="ARBA" id="ARBA00003920"/>
    </source>
</evidence>
<dbReference type="InterPro" id="IPR018245">
    <property type="entry name" value="Gonadotropin_bsu_CS"/>
</dbReference>
<accession>A0A8C2XKA9</accession>
<dbReference type="GO" id="GO:0007530">
    <property type="term" value="P:sex determination"/>
    <property type="evidence" value="ECO:0007669"/>
    <property type="project" value="Ensembl"/>
</dbReference>
<sequence>MFLERLNLFLGATSTIWPVAPAEAFQLPSCQPVNQTVSLEKEGCPRCHLVEATICSGHCTTKDPVSKIPFNKVYQRVCTYLDLHYKKFELPDCSPGVDPVVSYPVALSCRCSRCSMDTSDCTFRSLQPNFCMNDIPFYY</sequence>
<evidence type="ECO:0000256" key="3">
    <source>
        <dbReference type="ARBA" id="ARBA00006552"/>
    </source>
</evidence>
<proteinExistence type="inferred from homology"/>
<evidence type="ECO:0000313" key="16">
    <source>
        <dbReference type="Proteomes" id="UP000694565"/>
    </source>
</evidence>
<keyword evidence="7" id="KW-1015">Disulfide bond</keyword>
<comment type="similarity">
    <text evidence="3 12">Belongs to the glycoprotein hormones subunit beta family.</text>
</comment>
<dbReference type="GO" id="GO:0008585">
    <property type="term" value="P:female gonad development"/>
    <property type="evidence" value="ECO:0007669"/>
    <property type="project" value="Ensembl"/>
</dbReference>
<dbReference type="GO" id="GO:0005737">
    <property type="term" value="C:cytoplasm"/>
    <property type="evidence" value="ECO:0007669"/>
    <property type="project" value="TreeGrafter"/>
</dbReference>
<feature type="chain" id="PRO_5034829186" description="Gonadotropin subunit beta-2" evidence="13">
    <location>
        <begin position="25"/>
        <end position="139"/>
    </location>
</feature>
<protein>
    <recommendedName>
        <fullName evidence="9">Gonadotropin subunit beta-2</fullName>
    </recommendedName>
    <alternativeName>
        <fullName evidence="10">GTH-II-beta</fullName>
    </alternativeName>
    <alternativeName>
        <fullName evidence="11">Gonadotropin beta-II chain</fullName>
    </alternativeName>
</protein>
<evidence type="ECO:0000256" key="6">
    <source>
        <dbReference type="ARBA" id="ARBA00022702"/>
    </source>
</evidence>
<evidence type="ECO:0000256" key="4">
    <source>
        <dbReference type="ARBA" id="ARBA00011870"/>
    </source>
</evidence>
<keyword evidence="5" id="KW-0964">Secreted</keyword>
<dbReference type="PANTHER" id="PTHR11515">
    <property type="entry name" value="GLYCOPROTEIN HORMONE BETA CHAIN"/>
    <property type="match status" value="1"/>
</dbReference>
<keyword evidence="8" id="KW-0325">Glycoprotein</keyword>
<dbReference type="SUPFAM" id="SSF57501">
    <property type="entry name" value="Cystine-knot cytokines"/>
    <property type="match status" value="1"/>
</dbReference>
<dbReference type="GO" id="GO:0005179">
    <property type="term" value="F:hormone activity"/>
    <property type="evidence" value="ECO:0007669"/>
    <property type="project" value="UniProtKB-KW"/>
</dbReference>
<keyword evidence="16" id="KW-1185">Reference proteome</keyword>
<evidence type="ECO:0000256" key="13">
    <source>
        <dbReference type="SAM" id="SignalP"/>
    </source>
</evidence>
<dbReference type="Gene3D" id="2.10.90.10">
    <property type="entry name" value="Cystine-knot cytokines"/>
    <property type="match status" value="1"/>
</dbReference>
<comment type="subcellular location">
    <subcellularLocation>
        <location evidence="2 12">Secreted</location>
    </subcellularLocation>
</comment>
<dbReference type="GO" id="GO:0030728">
    <property type="term" value="P:ovulation"/>
    <property type="evidence" value="ECO:0007669"/>
    <property type="project" value="Ensembl"/>
</dbReference>
<dbReference type="SMART" id="SM00068">
    <property type="entry name" value="GHB"/>
    <property type="match status" value="1"/>
</dbReference>
<dbReference type="GO" id="GO:0005615">
    <property type="term" value="C:extracellular space"/>
    <property type="evidence" value="ECO:0007669"/>
    <property type="project" value="TreeGrafter"/>
</dbReference>
<comment type="subunit">
    <text evidence="4">Heterodimer of an alpha and a beta chain.</text>
</comment>
<evidence type="ECO:0000256" key="11">
    <source>
        <dbReference type="ARBA" id="ARBA00081883"/>
    </source>
</evidence>
<feature type="signal peptide" evidence="13">
    <location>
        <begin position="1"/>
        <end position="24"/>
    </location>
</feature>
<dbReference type="GO" id="GO:0001556">
    <property type="term" value="P:oocyte maturation"/>
    <property type="evidence" value="ECO:0007669"/>
    <property type="project" value="Ensembl"/>
</dbReference>
<dbReference type="CDD" id="cd00069">
    <property type="entry name" value="GHB_like"/>
    <property type="match status" value="1"/>
</dbReference>
<dbReference type="InterPro" id="IPR029034">
    <property type="entry name" value="Cystine-knot_cytokine"/>
</dbReference>
<organism evidence="15 16">
    <name type="scientific">Cyclopterus lumpus</name>
    <name type="common">Lumpsucker</name>
    <dbReference type="NCBI Taxonomy" id="8103"/>
    <lineage>
        <taxon>Eukaryota</taxon>
        <taxon>Metazoa</taxon>
        <taxon>Chordata</taxon>
        <taxon>Craniata</taxon>
        <taxon>Vertebrata</taxon>
        <taxon>Euteleostomi</taxon>
        <taxon>Actinopterygii</taxon>
        <taxon>Neopterygii</taxon>
        <taxon>Teleostei</taxon>
        <taxon>Neoteleostei</taxon>
        <taxon>Acanthomorphata</taxon>
        <taxon>Eupercaria</taxon>
        <taxon>Perciformes</taxon>
        <taxon>Cottioidei</taxon>
        <taxon>Cottales</taxon>
        <taxon>Cyclopteridae</taxon>
        <taxon>Cyclopterus</taxon>
    </lineage>
</organism>
<evidence type="ECO:0000256" key="12">
    <source>
        <dbReference type="RuleBase" id="RU004069"/>
    </source>
</evidence>
<dbReference type="Pfam" id="PF00007">
    <property type="entry name" value="Cys_knot"/>
    <property type="match status" value="1"/>
</dbReference>
<dbReference type="PANTHER" id="PTHR11515:SF11">
    <property type="entry name" value="LUTROPIN SUBUNIT BETA"/>
    <property type="match status" value="1"/>
</dbReference>
<reference evidence="15" key="2">
    <citation type="submission" date="2025-09" db="UniProtKB">
        <authorList>
            <consortium name="Ensembl"/>
        </authorList>
    </citation>
    <scope>IDENTIFICATION</scope>
</reference>
<dbReference type="PROSITE" id="PS00261">
    <property type="entry name" value="GLYCO_HORMONE_BETA_1"/>
    <property type="match status" value="1"/>
</dbReference>
<evidence type="ECO:0000256" key="9">
    <source>
        <dbReference type="ARBA" id="ARBA00069434"/>
    </source>
</evidence>
<dbReference type="InterPro" id="IPR001545">
    <property type="entry name" value="Gonadotropin_bsu"/>
</dbReference>
<feature type="domain" description="Glycoprotein hormone subunit beta" evidence="14">
    <location>
        <begin position="28"/>
        <end position="131"/>
    </location>
</feature>
<dbReference type="GO" id="GO:0007186">
    <property type="term" value="P:G protein-coupled receptor signaling pathway"/>
    <property type="evidence" value="ECO:0007669"/>
    <property type="project" value="TreeGrafter"/>
</dbReference>
<evidence type="ECO:0000256" key="8">
    <source>
        <dbReference type="ARBA" id="ARBA00023180"/>
    </source>
</evidence>
<dbReference type="Proteomes" id="UP000694565">
    <property type="component" value="Unplaced"/>
</dbReference>
<dbReference type="GeneTree" id="ENSGT00940000161285"/>
<evidence type="ECO:0000256" key="10">
    <source>
        <dbReference type="ARBA" id="ARBA00077521"/>
    </source>
</evidence>
<dbReference type="AlphaFoldDB" id="A0A8C2XKA9"/>
<reference evidence="15" key="1">
    <citation type="submission" date="2025-08" db="UniProtKB">
        <authorList>
            <consortium name="Ensembl"/>
        </authorList>
    </citation>
    <scope>IDENTIFICATION</scope>
</reference>
<keyword evidence="13" id="KW-0732">Signal</keyword>
<dbReference type="FunFam" id="2.10.90.10:FF:000007">
    <property type="entry name" value="Luteinizing hormone beta subunit"/>
    <property type="match status" value="1"/>
</dbReference>
<comment type="function">
    <text evidence="1">Involved in gametogenesis and steroidogenesis.</text>
</comment>